<dbReference type="InterPro" id="IPR036942">
    <property type="entry name" value="Beta-barrel_TonB_sf"/>
</dbReference>
<evidence type="ECO:0000256" key="4">
    <source>
        <dbReference type="ARBA" id="ARBA00022692"/>
    </source>
</evidence>
<keyword evidence="4 10" id="KW-0812">Transmembrane</keyword>
<reference evidence="16 17" key="1">
    <citation type="submission" date="2019-09" db="EMBL/GenBank/DDBJ databases">
        <title>Sulfurimonas gotlandica sp. nov., a chemoautotrophic and psychrotolerant epsilonproteobacterium isolated from a pelagic redoxcline, and an emended description of the genus Sulfurimonas.</title>
        <authorList>
            <person name="Wang S."/>
            <person name="Jiang L."/>
            <person name="Shao S."/>
        </authorList>
    </citation>
    <scope>NUCLEOTIDE SEQUENCE [LARGE SCALE GENOMIC DNA]</scope>
    <source>
        <strain evidence="16 17">GYSZ_1</strain>
    </source>
</reference>
<dbReference type="GO" id="GO:0015344">
    <property type="term" value="F:siderophore uptake transmembrane transporter activity"/>
    <property type="evidence" value="ECO:0007669"/>
    <property type="project" value="TreeGrafter"/>
</dbReference>
<feature type="chain" id="PRO_5024974756" evidence="13">
    <location>
        <begin position="21"/>
        <end position="719"/>
    </location>
</feature>
<organism evidence="16 17">
    <name type="scientific">Sulfurimonas lithotrophica</name>
    <dbReference type="NCBI Taxonomy" id="2590022"/>
    <lineage>
        <taxon>Bacteria</taxon>
        <taxon>Pseudomonadati</taxon>
        <taxon>Campylobacterota</taxon>
        <taxon>Epsilonproteobacteria</taxon>
        <taxon>Campylobacterales</taxon>
        <taxon>Sulfurimonadaceae</taxon>
        <taxon>Sulfurimonas</taxon>
    </lineage>
</organism>
<dbReference type="GO" id="GO:0009279">
    <property type="term" value="C:cell outer membrane"/>
    <property type="evidence" value="ECO:0007669"/>
    <property type="project" value="UniProtKB-SubCell"/>
</dbReference>
<evidence type="ECO:0000256" key="9">
    <source>
        <dbReference type="ARBA" id="ARBA00023237"/>
    </source>
</evidence>
<keyword evidence="17" id="KW-1185">Reference proteome</keyword>
<keyword evidence="9 10" id="KW-0998">Cell outer membrane</keyword>
<evidence type="ECO:0000259" key="14">
    <source>
        <dbReference type="Pfam" id="PF00593"/>
    </source>
</evidence>
<evidence type="ECO:0000259" key="15">
    <source>
        <dbReference type="Pfam" id="PF07715"/>
    </source>
</evidence>
<dbReference type="InterPro" id="IPR039426">
    <property type="entry name" value="TonB-dep_rcpt-like"/>
</dbReference>
<dbReference type="Gene3D" id="2.170.130.10">
    <property type="entry name" value="TonB-dependent receptor, plug domain"/>
    <property type="match status" value="1"/>
</dbReference>
<dbReference type="PANTHER" id="PTHR30069:SF29">
    <property type="entry name" value="HEMOGLOBIN AND HEMOGLOBIN-HAPTOGLOBIN-BINDING PROTEIN 1-RELATED"/>
    <property type="match status" value="1"/>
</dbReference>
<keyword evidence="3 10" id="KW-1134">Transmembrane beta strand</keyword>
<accession>A0A5P8P2Z3</accession>
<sequence length="719" mass="80544">MKKILLSTSLITLLYSNAFSADNLDVVEVSVATKTKQNIDGVAATVNVITQKDIEKMGAENLKDIIEKTPGLSVQYGTFPSASSKSKSSISIRGMGANGTLFLLDGRRLAGEVKNPYDLDRIPASIIERIEIVKGPMSSLYGADAVGGVINIITKRPTDEVKIEAGVRYGQNQDSDAQNLNMNLSLQNKVDKFAYSVYAGYTTTEPYTQKERADVWVPSTTGKDKPSDTAGNTFPPTPIPDMSAISDYYNQDVTYREDSSIYTLGTRLSYDFSRDLQLGIDINYFNEERDGQYIGYFHPSAYTMAGGPNAGNPVPVYNVPVDSHDENERLDTSIDLSYTINEDIQVKARLYRSYYEKRNTTSAVYWQDLNYASKEASEQNGMDADVDLKVAELSATYLAIEDHLISAGAEYRDEKRNATVFNQSPQMSEKKVDYQSLYLQDEWDISEKLNMIIGARYDAISNADNKPTFRLGGLYEFDKIAKLRLNVAQGYRTPDIRELYIHKQTPNGLQIGANVMGYDLKPESTNALEMGLGGKSNSFSYDLVLYYNQIKDMIAQVMGTYNSTAAYTFVNIADANTMGMELSLAYRFTNKVYTNFFWNELKTENERTNRDLEFHPDRTLMLSFNWPCMFSDNLNYGLTAKYVGKQHYTDVINRGAPTQTTNANAKTNDFTLVDFTLDYKLNKMLDIYGGVNNLGNEGVDDVLGSNVGRYYFAGVRGHF</sequence>
<evidence type="ECO:0000256" key="11">
    <source>
        <dbReference type="RuleBase" id="RU003357"/>
    </source>
</evidence>
<feature type="region of interest" description="Disordered" evidence="12">
    <location>
        <begin position="219"/>
        <end position="239"/>
    </location>
</feature>
<dbReference type="GO" id="GO:0044718">
    <property type="term" value="P:siderophore transmembrane transport"/>
    <property type="evidence" value="ECO:0007669"/>
    <property type="project" value="TreeGrafter"/>
</dbReference>
<evidence type="ECO:0000256" key="7">
    <source>
        <dbReference type="ARBA" id="ARBA00023136"/>
    </source>
</evidence>
<dbReference type="KEGG" id="sulg:FJR48_09695"/>
<dbReference type="CDD" id="cd01347">
    <property type="entry name" value="ligand_gated_channel"/>
    <property type="match status" value="1"/>
</dbReference>
<dbReference type="InterPro" id="IPR012910">
    <property type="entry name" value="Plug_dom"/>
</dbReference>
<dbReference type="PANTHER" id="PTHR30069">
    <property type="entry name" value="TONB-DEPENDENT OUTER MEMBRANE RECEPTOR"/>
    <property type="match status" value="1"/>
</dbReference>
<dbReference type="RefSeq" id="WP_152307929.1">
    <property type="nucleotide sequence ID" value="NZ_CP043617.1"/>
</dbReference>
<dbReference type="InterPro" id="IPR000531">
    <property type="entry name" value="Beta-barrel_TonB"/>
</dbReference>
<keyword evidence="6 11" id="KW-0798">TonB box</keyword>
<dbReference type="Gene3D" id="2.40.170.20">
    <property type="entry name" value="TonB-dependent receptor, beta-barrel domain"/>
    <property type="match status" value="1"/>
</dbReference>
<keyword evidence="8 16" id="KW-0675">Receptor</keyword>
<dbReference type="Proteomes" id="UP000326944">
    <property type="component" value="Chromosome"/>
</dbReference>
<dbReference type="SUPFAM" id="SSF56935">
    <property type="entry name" value="Porins"/>
    <property type="match status" value="1"/>
</dbReference>
<keyword evidence="7 10" id="KW-0472">Membrane</keyword>
<evidence type="ECO:0000256" key="10">
    <source>
        <dbReference type="PROSITE-ProRule" id="PRU01360"/>
    </source>
</evidence>
<dbReference type="OrthoDB" id="5389752at2"/>
<protein>
    <submittedName>
        <fullName evidence="16">TonB-dependent receptor</fullName>
    </submittedName>
</protein>
<comment type="similarity">
    <text evidence="10 11">Belongs to the TonB-dependent receptor family.</text>
</comment>
<evidence type="ECO:0000256" key="6">
    <source>
        <dbReference type="ARBA" id="ARBA00023077"/>
    </source>
</evidence>
<keyword evidence="2 10" id="KW-0813">Transport</keyword>
<dbReference type="EMBL" id="CP043617">
    <property type="protein sequence ID" value="QFR49981.1"/>
    <property type="molecule type" value="Genomic_DNA"/>
</dbReference>
<gene>
    <name evidence="16" type="ORF">FJR48_09695</name>
</gene>
<evidence type="ECO:0000256" key="13">
    <source>
        <dbReference type="SAM" id="SignalP"/>
    </source>
</evidence>
<evidence type="ECO:0000256" key="2">
    <source>
        <dbReference type="ARBA" id="ARBA00022448"/>
    </source>
</evidence>
<feature type="signal peptide" evidence="13">
    <location>
        <begin position="1"/>
        <end position="20"/>
    </location>
</feature>
<evidence type="ECO:0000256" key="5">
    <source>
        <dbReference type="ARBA" id="ARBA00022729"/>
    </source>
</evidence>
<dbReference type="AlphaFoldDB" id="A0A5P8P2Z3"/>
<evidence type="ECO:0000256" key="12">
    <source>
        <dbReference type="SAM" id="MobiDB-lite"/>
    </source>
</evidence>
<evidence type="ECO:0000313" key="17">
    <source>
        <dbReference type="Proteomes" id="UP000326944"/>
    </source>
</evidence>
<dbReference type="Pfam" id="PF00593">
    <property type="entry name" value="TonB_dep_Rec_b-barrel"/>
    <property type="match status" value="1"/>
</dbReference>
<dbReference type="InterPro" id="IPR037066">
    <property type="entry name" value="Plug_dom_sf"/>
</dbReference>
<dbReference type="PROSITE" id="PS52016">
    <property type="entry name" value="TONB_DEPENDENT_REC_3"/>
    <property type="match status" value="1"/>
</dbReference>
<keyword evidence="5 13" id="KW-0732">Signal</keyword>
<name>A0A5P8P2Z3_9BACT</name>
<dbReference type="Pfam" id="PF07715">
    <property type="entry name" value="Plug"/>
    <property type="match status" value="1"/>
</dbReference>
<evidence type="ECO:0000256" key="3">
    <source>
        <dbReference type="ARBA" id="ARBA00022452"/>
    </source>
</evidence>
<feature type="domain" description="TonB-dependent receptor plug" evidence="15">
    <location>
        <begin position="42"/>
        <end position="149"/>
    </location>
</feature>
<evidence type="ECO:0000256" key="1">
    <source>
        <dbReference type="ARBA" id="ARBA00004571"/>
    </source>
</evidence>
<evidence type="ECO:0000256" key="8">
    <source>
        <dbReference type="ARBA" id="ARBA00023170"/>
    </source>
</evidence>
<feature type="domain" description="TonB-dependent receptor-like beta-barrel" evidence="14">
    <location>
        <begin position="295"/>
        <end position="694"/>
    </location>
</feature>
<comment type="subcellular location">
    <subcellularLocation>
        <location evidence="1 10">Cell outer membrane</location>
        <topology evidence="1 10">Multi-pass membrane protein</topology>
    </subcellularLocation>
</comment>
<proteinExistence type="inferred from homology"/>
<evidence type="ECO:0000313" key="16">
    <source>
        <dbReference type="EMBL" id="QFR49981.1"/>
    </source>
</evidence>